<feature type="active site" description="Proton donor/acceptor" evidence="1">
    <location>
        <position position="84"/>
    </location>
</feature>
<dbReference type="PANTHER" id="PTHR48100">
    <property type="entry name" value="BROAD-SPECIFICITY PHOSPHATASE YOR283W-RELATED"/>
    <property type="match status" value="1"/>
</dbReference>
<accession>A0A6B0GLI3</accession>
<dbReference type="InterPro" id="IPR001345">
    <property type="entry name" value="PG/BPGM_mutase_AS"/>
</dbReference>
<dbReference type="EMBL" id="WSZK01000015">
    <property type="protein sequence ID" value="MWG34741.1"/>
    <property type="molecule type" value="Genomic_DNA"/>
</dbReference>
<dbReference type="SUPFAM" id="SSF53254">
    <property type="entry name" value="Phosphoglycerate mutase-like"/>
    <property type="match status" value="1"/>
</dbReference>
<dbReference type="InterPro" id="IPR029033">
    <property type="entry name" value="His_PPase_superfam"/>
</dbReference>
<reference evidence="4 5" key="1">
    <citation type="submission" date="2019-12" db="EMBL/GenBank/DDBJ databases">
        <title>Halocatena pleomorpha gen. nov. sp. nov., an extremely halophilic archaeon of family Halobacteriaceae isolated from saltpan soil.</title>
        <authorList>
            <person name="Pal Y."/>
            <person name="Verma A."/>
            <person name="Krishnamurthi S."/>
            <person name="Kumar P."/>
        </authorList>
    </citation>
    <scope>NUCLEOTIDE SEQUENCE [LARGE SCALE GENOMIC DNA]</scope>
    <source>
        <strain evidence="4 5">JCM 16495</strain>
    </source>
</reference>
<evidence type="ECO:0000313" key="4">
    <source>
        <dbReference type="EMBL" id="MWG34741.1"/>
    </source>
</evidence>
<comment type="caution">
    <text evidence="4">The sequence shown here is derived from an EMBL/GenBank/DDBJ whole genome shotgun (WGS) entry which is preliminary data.</text>
</comment>
<evidence type="ECO:0000256" key="1">
    <source>
        <dbReference type="PIRSR" id="PIRSR613078-1"/>
    </source>
</evidence>
<keyword evidence="5" id="KW-1185">Reference proteome</keyword>
<evidence type="ECO:0000313" key="5">
    <source>
        <dbReference type="Proteomes" id="UP000451471"/>
    </source>
</evidence>
<dbReference type="PROSITE" id="PS00175">
    <property type="entry name" value="PG_MUTASE"/>
    <property type="match status" value="1"/>
</dbReference>
<feature type="binding site" evidence="2">
    <location>
        <position position="59"/>
    </location>
    <ligand>
        <name>substrate</name>
    </ligand>
</feature>
<proteinExistence type="predicted"/>
<dbReference type="InterPro" id="IPR013078">
    <property type="entry name" value="His_Pase_superF_clade-1"/>
</dbReference>
<dbReference type="GO" id="GO:0016791">
    <property type="term" value="F:phosphatase activity"/>
    <property type="evidence" value="ECO:0007669"/>
    <property type="project" value="TreeGrafter"/>
</dbReference>
<dbReference type="RefSeq" id="WP_158204384.1">
    <property type="nucleotide sequence ID" value="NZ_WSZK01000015.1"/>
</dbReference>
<dbReference type="Proteomes" id="UP000451471">
    <property type="component" value="Unassembled WGS sequence"/>
</dbReference>
<name>A0A6B0GLI3_9EURY</name>
<sequence>MPTVVLVRHGETPWNRDERMQGWAPVPLSERGHEQAAAAAAFLADDYDVDRVVASDLLRTRETAESLREALDDPPVEFDRAWRERDIGVYQGLSYRDMLERFPTFGLGEAAAHAATEVPDGGESIVEMRDRVLDGFRTVAGESGTTLVVTHGGPIHQVLGHAKGMDVTEAVLEHTQANCAVNEFDVDGETVTVRRENATPWEEGEDGVEPRTRAGLDAERRDGD</sequence>
<dbReference type="Gene3D" id="3.40.50.1240">
    <property type="entry name" value="Phosphoglycerate mutase-like"/>
    <property type="match status" value="1"/>
</dbReference>
<dbReference type="Pfam" id="PF00300">
    <property type="entry name" value="His_Phos_1"/>
    <property type="match status" value="1"/>
</dbReference>
<feature type="active site" description="Tele-phosphohistidine intermediate" evidence="1">
    <location>
        <position position="9"/>
    </location>
</feature>
<protein>
    <submittedName>
        <fullName evidence="4">Histidine phosphatase family protein</fullName>
    </submittedName>
</protein>
<dbReference type="SMART" id="SM00855">
    <property type="entry name" value="PGAM"/>
    <property type="match status" value="1"/>
</dbReference>
<evidence type="ECO:0000256" key="3">
    <source>
        <dbReference type="SAM" id="MobiDB-lite"/>
    </source>
</evidence>
<dbReference type="InterPro" id="IPR050275">
    <property type="entry name" value="PGM_Phosphatase"/>
</dbReference>
<feature type="binding site" evidence="2">
    <location>
        <begin position="8"/>
        <end position="15"/>
    </location>
    <ligand>
        <name>substrate</name>
    </ligand>
</feature>
<dbReference type="CDD" id="cd07067">
    <property type="entry name" value="HP_PGM_like"/>
    <property type="match status" value="1"/>
</dbReference>
<feature type="region of interest" description="Disordered" evidence="3">
    <location>
        <begin position="197"/>
        <end position="224"/>
    </location>
</feature>
<dbReference type="AlphaFoldDB" id="A0A6B0GLI3"/>
<organism evidence="4 5">
    <name type="scientific">Halomarina oriensis</name>
    <dbReference type="NCBI Taxonomy" id="671145"/>
    <lineage>
        <taxon>Archaea</taxon>
        <taxon>Methanobacteriati</taxon>
        <taxon>Methanobacteriota</taxon>
        <taxon>Stenosarchaea group</taxon>
        <taxon>Halobacteria</taxon>
        <taxon>Halobacteriales</taxon>
        <taxon>Natronomonadaceae</taxon>
        <taxon>Halomarina</taxon>
    </lineage>
</organism>
<feature type="compositionally biased region" description="Basic and acidic residues" evidence="3">
    <location>
        <begin position="208"/>
        <end position="224"/>
    </location>
</feature>
<evidence type="ECO:0000256" key="2">
    <source>
        <dbReference type="PIRSR" id="PIRSR613078-2"/>
    </source>
</evidence>
<dbReference type="OrthoDB" id="304253at2157"/>
<gene>
    <name evidence="4" type="ORF">GQS65_09605</name>
</gene>